<sequence length="184" mass="19349">MHEETSPKQLEAGNAETIQTSPSTSAAPEQNATNTIINPDGSTTVVTTSTVTSVVKRVICVTTKKIEDGTLEEVTMETREEMTRIPVVTGPNGQEVATVAPAATADSVSLNSLQTYGPTCSNISSDDTQKDGGGTQDLLKNMVEAIDDNSVFLGLKVYTKGVPVNITGQLRNGVEFSSKLALDS</sequence>
<keyword evidence="3" id="KW-1185">Reference proteome</keyword>
<name>A0A4S8LXY0_DENBC</name>
<accession>A0A4S8LXY0</accession>
<protein>
    <submittedName>
        <fullName evidence="2">Uncharacterized protein</fullName>
    </submittedName>
</protein>
<dbReference type="AlphaFoldDB" id="A0A4S8LXY0"/>
<evidence type="ECO:0000313" key="3">
    <source>
        <dbReference type="Proteomes" id="UP000297245"/>
    </source>
</evidence>
<feature type="compositionally biased region" description="Polar residues" evidence="1">
    <location>
        <begin position="16"/>
        <end position="41"/>
    </location>
</feature>
<dbReference type="Proteomes" id="UP000297245">
    <property type="component" value="Unassembled WGS sequence"/>
</dbReference>
<evidence type="ECO:0000256" key="1">
    <source>
        <dbReference type="SAM" id="MobiDB-lite"/>
    </source>
</evidence>
<evidence type="ECO:0000313" key="2">
    <source>
        <dbReference type="EMBL" id="THU94562.1"/>
    </source>
</evidence>
<organism evidence="2 3">
    <name type="scientific">Dendrothele bispora (strain CBS 962.96)</name>
    <dbReference type="NCBI Taxonomy" id="1314807"/>
    <lineage>
        <taxon>Eukaryota</taxon>
        <taxon>Fungi</taxon>
        <taxon>Dikarya</taxon>
        <taxon>Basidiomycota</taxon>
        <taxon>Agaricomycotina</taxon>
        <taxon>Agaricomycetes</taxon>
        <taxon>Agaricomycetidae</taxon>
        <taxon>Agaricales</taxon>
        <taxon>Agaricales incertae sedis</taxon>
        <taxon>Dendrothele</taxon>
    </lineage>
</organism>
<gene>
    <name evidence="2" type="ORF">K435DRAFT_156713</name>
</gene>
<dbReference type="EMBL" id="ML179221">
    <property type="protein sequence ID" value="THU94562.1"/>
    <property type="molecule type" value="Genomic_DNA"/>
</dbReference>
<proteinExistence type="predicted"/>
<dbReference type="OrthoDB" id="661148at2759"/>
<feature type="region of interest" description="Disordered" evidence="1">
    <location>
        <begin position="1"/>
        <end position="41"/>
    </location>
</feature>
<reference evidence="2 3" key="1">
    <citation type="journal article" date="2019" name="Nat. Ecol. Evol.">
        <title>Megaphylogeny resolves global patterns of mushroom evolution.</title>
        <authorList>
            <person name="Varga T."/>
            <person name="Krizsan K."/>
            <person name="Foldi C."/>
            <person name="Dima B."/>
            <person name="Sanchez-Garcia M."/>
            <person name="Sanchez-Ramirez S."/>
            <person name="Szollosi G.J."/>
            <person name="Szarkandi J.G."/>
            <person name="Papp V."/>
            <person name="Albert L."/>
            <person name="Andreopoulos W."/>
            <person name="Angelini C."/>
            <person name="Antonin V."/>
            <person name="Barry K.W."/>
            <person name="Bougher N.L."/>
            <person name="Buchanan P."/>
            <person name="Buyck B."/>
            <person name="Bense V."/>
            <person name="Catcheside P."/>
            <person name="Chovatia M."/>
            <person name="Cooper J."/>
            <person name="Damon W."/>
            <person name="Desjardin D."/>
            <person name="Finy P."/>
            <person name="Geml J."/>
            <person name="Haridas S."/>
            <person name="Hughes K."/>
            <person name="Justo A."/>
            <person name="Karasinski D."/>
            <person name="Kautmanova I."/>
            <person name="Kiss B."/>
            <person name="Kocsube S."/>
            <person name="Kotiranta H."/>
            <person name="LaButti K.M."/>
            <person name="Lechner B.E."/>
            <person name="Liimatainen K."/>
            <person name="Lipzen A."/>
            <person name="Lukacs Z."/>
            <person name="Mihaltcheva S."/>
            <person name="Morgado L.N."/>
            <person name="Niskanen T."/>
            <person name="Noordeloos M.E."/>
            <person name="Ohm R.A."/>
            <person name="Ortiz-Santana B."/>
            <person name="Ovrebo C."/>
            <person name="Racz N."/>
            <person name="Riley R."/>
            <person name="Savchenko A."/>
            <person name="Shiryaev A."/>
            <person name="Soop K."/>
            <person name="Spirin V."/>
            <person name="Szebenyi C."/>
            <person name="Tomsovsky M."/>
            <person name="Tulloss R.E."/>
            <person name="Uehling J."/>
            <person name="Grigoriev I.V."/>
            <person name="Vagvolgyi C."/>
            <person name="Papp T."/>
            <person name="Martin F.M."/>
            <person name="Miettinen O."/>
            <person name="Hibbett D.S."/>
            <person name="Nagy L.G."/>
        </authorList>
    </citation>
    <scope>NUCLEOTIDE SEQUENCE [LARGE SCALE GENOMIC DNA]</scope>
    <source>
        <strain evidence="2 3">CBS 962.96</strain>
    </source>
</reference>